<name>A0A917NMG3_9BACL</name>
<dbReference type="Pfam" id="PF13559">
    <property type="entry name" value="DUF4129"/>
    <property type="match status" value="1"/>
</dbReference>
<feature type="domain" description="Protein-glutamine gamma-glutamyltransferase-like C-terminal" evidence="3">
    <location>
        <begin position="160"/>
        <end position="228"/>
    </location>
</feature>
<reference evidence="4" key="2">
    <citation type="submission" date="2020-09" db="EMBL/GenBank/DDBJ databases">
        <authorList>
            <person name="Sun Q."/>
            <person name="Ohkuma M."/>
        </authorList>
    </citation>
    <scope>NUCLEOTIDE SEQUENCE</scope>
    <source>
        <strain evidence="4">JCM 18487</strain>
    </source>
</reference>
<keyword evidence="5" id="KW-1185">Reference proteome</keyword>
<keyword evidence="2" id="KW-0812">Transmembrane</keyword>
<evidence type="ECO:0000256" key="1">
    <source>
        <dbReference type="SAM" id="MobiDB-lite"/>
    </source>
</evidence>
<gene>
    <name evidence="4" type="ORF">GCM10010885_21690</name>
</gene>
<dbReference type="Proteomes" id="UP000637695">
    <property type="component" value="Unassembled WGS sequence"/>
</dbReference>
<feature type="compositionally biased region" description="Basic and acidic residues" evidence="1">
    <location>
        <begin position="244"/>
        <end position="270"/>
    </location>
</feature>
<dbReference type="EMBL" id="BMOY01000041">
    <property type="protein sequence ID" value="GGJ11970.1"/>
    <property type="molecule type" value="Genomic_DNA"/>
</dbReference>
<keyword evidence="2" id="KW-1133">Transmembrane helix</keyword>
<protein>
    <recommendedName>
        <fullName evidence="3">Protein-glutamine gamma-glutamyltransferase-like C-terminal domain-containing protein</fullName>
    </recommendedName>
</protein>
<feature type="region of interest" description="Disordered" evidence="1">
    <location>
        <begin position="234"/>
        <end position="270"/>
    </location>
</feature>
<feature type="transmembrane region" description="Helical" evidence="2">
    <location>
        <begin position="66"/>
        <end position="84"/>
    </location>
</feature>
<evidence type="ECO:0000313" key="5">
    <source>
        <dbReference type="Proteomes" id="UP000637695"/>
    </source>
</evidence>
<proteinExistence type="predicted"/>
<organism evidence="4 5">
    <name type="scientific">Alicyclobacillus cellulosilyticus</name>
    <dbReference type="NCBI Taxonomy" id="1003997"/>
    <lineage>
        <taxon>Bacteria</taxon>
        <taxon>Bacillati</taxon>
        <taxon>Bacillota</taxon>
        <taxon>Bacilli</taxon>
        <taxon>Bacillales</taxon>
        <taxon>Alicyclobacillaceae</taxon>
        <taxon>Alicyclobacillus</taxon>
    </lineage>
</organism>
<comment type="caution">
    <text evidence="4">The sequence shown here is derived from an EMBL/GenBank/DDBJ whole genome shotgun (WGS) entry which is preliminary data.</text>
</comment>
<dbReference type="AlphaFoldDB" id="A0A917NMG3"/>
<evidence type="ECO:0000313" key="4">
    <source>
        <dbReference type="EMBL" id="GGJ11970.1"/>
    </source>
</evidence>
<feature type="transmembrane region" description="Helical" evidence="2">
    <location>
        <begin position="12"/>
        <end position="33"/>
    </location>
</feature>
<accession>A0A917NMG3</accession>
<dbReference type="InterPro" id="IPR025403">
    <property type="entry name" value="TgpA-like_C"/>
</dbReference>
<dbReference type="RefSeq" id="WP_188883068.1">
    <property type="nucleotide sequence ID" value="NZ_BMOY01000041.1"/>
</dbReference>
<sequence length="270" mass="30785">MAPWRQLAAAVRAAWHAALVWVWQMVAAVFRWLTPPAAPHRVPPQAARPELPPAHASPWAAWLDRVLPWVVVAALCACAVYLLWRGAPRVVRWLRQAVAWLWRRLGREAEPAYVEEVESLPVWRAWADAWRKARVLRRDGRAVWPRWEELPTPAARIRYLYRWLTAQAARKGLPVPPHDTPREAAARIEAAMAPSCPEIPELAHWYNEVRYGERPGDAAAAERLYQALSTRFGESAARGGATRGDARRAPKRAEMRRDRERSGDGIKRPQ</sequence>
<reference evidence="4" key="1">
    <citation type="journal article" date="2014" name="Int. J. Syst. Evol. Microbiol.">
        <title>Complete genome sequence of Corynebacterium casei LMG S-19264T (=DSM 44701T), isolated from a smear-ripened cheese.</title>
        <authorList>
            <consortium name="US DOE Joint Genome Institute (JGI-PGF)"/>
            <person name="Walter F."/>
            <person name="Albersmeier A."/>
            <person name="Kalinowski J."/>
            <person name="Ruckert C."/>
        </authorList>
    </citation>
    <scope>NUCLEOTIDE SEQUENCE</scope>
    <source>
        <strain evidence="4">JCM 18487</strain>
    </source>
</reference>
<evidence type="ECO:0000256" key="2">
    <source>
        <dbReference type="SAM" id="Phobius"/>
    </source>
</evidence>
<evidence type="ECO:0000259" key="3">
    <source>
        <dbReference type="Pfam" id="PF13559"/>
    </source>
</evidence>
<keyword evidence="2" id="KW-0472">Membrane</keyword>